<reference evidence="1" key="2">
    <citation type="journal article" date="2014" name="PLoS ONE">
        <title>Insights from the genome annotation of Elizabethkingia anophelis from the malaria vector Anopheles gambiae.</title>
        <authorList>
            <person name="Kukutla P."/>
            <person name="Lindberg B.G."/>
            <person name="Pei D."/>
            <person name="Rayl M."/>
            <person name="Yu W."/>
            <person name="Steritz M."/>
            <person name="Faye I."/>
            <person name="Xu J."/>
        </authorList>
    </citation>
    <scope>NUCLEOTIDE SEQUENCE</scope>
</reference>
<proteinExistence type="predicted"/>
<reference evidence="1" key="7">
    <citation type="journal article" date="2017" name="Sci. Rep.">
        <title>Genomic features, phylogenetic relationships, and comparative genomics of Elizabethkingia anophelis strain EM361-97 isolated in Taiwan.</title>
        <authorList>
            <person name="Lin J.N."/>
            <person name="Lai C.H."/>
            <person name="Yang C.H."/>
            <person name="Huang Y.H."/>
            <person name="Lin H.H."/>
        </authorList>
    </citation>
    <scope>NUCLEOTIDE SEQUENCE</scope>
</reference>
<protein>
    <submittedName>
        <fullName evidence="1">Uncharacterized protein</fullName>
    </submittedName>
</protein>
<gene>
    <name evidence="1" type="primary">ICEEaIII(15)_JM-87_7355_6918</name>
</gene>
<sequence>MEIDWTEKYWKQIENQGFRNEHESVMVLEWENKLLSSDIHHQEKYDFWEEGMGHFIFDFLQGADKFNIGEIVDITFIECLFDVGVIERSFEKDFNTSCIKIIGKKYFYDPVEYDDNFAPIYPLKSSKPRIFYKVTLESGDSFYNW</sequence>
<dbReference type="KEGG" id="een:BBD30_01395"/>
<reference evidence="1" key="5">
    <citation type="journal article" date="2017" name="Genome Announc.">
        <title>Complete Circularized Genome Sequences of Four Strains of Elizabethkingia anophelis, Including Two Novel Strains Isolated from Wild-Caught Anopheles sinensis.</title>
        <authorList>
            <person name="Pei D."/>
            <person name="Nicholson A.C."/>
            <person name="Jiang J."/>
            <person name="Chen H."/>
            <person name="Whitney A.M."/>
            <person name="Villarma A."/>
            <person name="Bell M."/>
            <person name="Humrighouse B."/>
            <person name="Rowe L.A."/>
            <person name="Sheth M."/>
            <person name="Batra D."/>
            <person name="Juieng P."/>
            <person name="Loparev V.N."/>
            <person name="McQuiston J.R."/>
            <person name="Lan Y."/>
            <person name="Ma Y."/>
            <person name="Xu J."/>
        </authorList>
    </citation>
    <scope>NUCLEOTIDE SEQUENCE</scope>
</reference>
<dbReference type="EMBL" id="BK010624">
    <property type="protein sequence ID" value="DAC76397.1"/>
    <property type="molecule type" value="Genomic_DNA"/>
</dbReference>
<organism evidence="1">
    <name type="scientific">Elizabethkingia anophelis</name>
    <dbReference type="NCBI Taxonomy" id="1117645"/>
    <lineage>
        <taxon>Bacteria</taxon>
        <taxon>Pseudomonadati</taxon>
        <taxon>Bacteroidota</taxon>
        <taxon>Flavobacteriia</taxon>
        <taxon>Flavobacteriales</taxon>
        <taxon>Weeksellaceae</taxon>
        <taxon>Elizabethkingia</taxon>
    </lineage>
</organism>
<reference evidence="1" key="1">
    <citation type="journal article" date="2014" name="Genome Biol. Evol.">
        <title>Comparative genomic analysis of malaria mosquito vector-associated novel pathogen Elizabethkingia anophelis.</title>
        <authorList>
            <person name="Teo J."/>
            <person name="Tan S.Y."/>
            <person name="Liu Y."/>
            <person name="Tay M."/>
            <person name="Ding Y."/>
            <person name="Li Y."/>
            <person name="Kjelleberg S."/>
            <person name="Givskov M."/>
            <person name="Lin R.T."/>
            <person name="Yang L."/>
        </authorList>
    </citation>
    <scope>NUCLEOTIDE SEQUENCE</scope>
</reference>
<reference evidence="1" key="4">
    <citation type="journal article" date="2016" name="Sci. Rep.">
        <title>Genomic epidemiology and global diversity of the emerging bacterial pathogen Elizabethkingia anophelis.</title>
        <authorList>
            <person name="Breurec S."/>
            <person name="Criscuolo A."/>
            <person name="Diancourt L."/>
            <person name="Rendueles O."/>
            <person name="Vandenbogaert M."/>
            <person name="Passet V."/>
            <person name="Caro V."/>
            <person name="Rocha E.P."/>
            <person name="Touchon M."/>
            <person name="Brisse S."/>
        </authorList>
    </citation>
    <scope>NUCLEOTIDE SEQUENCE</scope>
</reference>
<reference evidence="1" key="3">
    <citation type="journal article" date="2016" name="Genome Announc.">
        <title>Complete Genome Sequences of Four Strains from the 2015-2016 Elizabethkingia anophelis Outbreak.</title>
        <authorList>
            <person name="Nicholson A.C."/>
            <person name="Whitney A.M."/>
            <person name="Emery B.D."/>
            <person name="Bell M.E."/>
            <person name="Gartin J.T."/>
            <person name="Humrighouse B.W."/>
            <person name="Loparev V.N."/>
            <person name="Batra D."/>
            <person name="Sheth M."/>
            <person name="Rowe L.A."/>
            <person name="Juieng P."/>
            <person name="Knipe K."/>
            <person name="Gulvik C."/>
            <person name="McQuiston J.R."/>
        </authorList>
    </citation>
    <scope>NUCLEOTIDE SEQUENCE</scope>
</reference>
<dbReference type="AlphaFoldDB" id="A0A455ZHR0"/>
<name>A0A455ZHR0_9FLAO</name>
<reference evidence="1" key="6">
    <citation type="journal article" date="2017" name="Nat. Commun.">
        <title>Evolutionary dynamics and genomic features of the Elizabethkingia anophelis 2015 to 2016 Wisconsin outbreak strain.</title>
        <authorList>
            <person name="Perrin A."/>
            <person name="Larsonneur E."/>
            <person name="Nicholson A.C."/>
            <person name="Edwards D.J."/>
            <person name="Gundlach K.M."/>
            <person name="Whitney A.M."/>
            <person name="Gulvik C.A."/>
            <person name="Bell M.E."/>
            <person name="Rendueles O."/>
            <person name="Cury J."/>
            <person name="Hugon P."/>
            <person name="Clermont D."/>
            <person name="Enouf V."/>
            <person name="Loparev V."/>
            <person name="Juieng P."/>
            <person name="Monson T."/>
            <person name="Warshauer D."/>
            <person name="Elbadawi L.I."/>
            <person name="Walters M.S."/>
            <person name="Crist M.B."/>
            <person name="Noble-Wang J."/>
            <person name="Borlaug G."/>
            <person name="Rocha E.P.C."/>
            <person name="Criscuolo A."/>
            <person name="Touchon M."/>
            <person name="Davis J.P."/>
            <person name="Holt K.E."/>
            <person name="McQuiston J.R."/>
            <person name="Brisse S."/>
        </authorList>
    </citation>
    <scope>NUCLEOTIDE SEQUENCE</scope>
</reference>
<accession>A0A455ZHR0</accession>
<evidence type="ECO:0000313" key="1">
    <source>
        <dbReference type="EMBL" id="DAC76397.1"/>
    </source>
</evidence>
<reference evidence="1" key="8">
    <citation type="journal article" date="2018" name="J. ISSAAS">
        <title>In Silico Identification of Three Types of Integrative and Conjugative Elements (ICEs) in Elizabethkingia anophelis Strains Isolated from Around the World.</title>
        <authorList>
            <person name="Xu J."/>
            <person name="Pei D."/>
            <person name="Nicholson A."/>
            <person name="Lan Y."/>
            <person name="Xia Q."/>
        </authorList>
    </citation>
    <scope>NUCLEOTIDE SEQUENCE</scope>
</reference>
<dbReference type="RefSeq" id="WP_078406498.1">
    <property type="nucleotide sequence ID" value="NZ_CP016372.1"/>
</dbReference>